<dbReference type="InterPro" id="IPR025996">
    <property type="entry name" value="MT1864/Rv1816-like_C"/>
</dbReference>
<dbReference type="Pfam" id="PF13305">
    <property type="entry name" value="TetR_C_33"/>
    <property type="match status" value="1"/>
</dbReference>
<sequence length="186" mass="19561">MAYHHGDARRALLTAAAAMLESEGAARLSLRSVAEAAGLSRQAPYNHFANKEAMLAELVGDGFAELSRRMEATAEAAPFDRLVAAADAYIAFGTGHPATFRLMFARELVDLRRYPEVQAKAAAALASLSSIVGRVVGADAVADATLVAWGLVHGYTQLCIEAGIEGPAARPDRARLFAHAVAGMGR</sequence>
<dbReference type="PANTHER" id="PTHR30055">
    <property type="entry name" value="HTH-TYPE TRANSCRIPTIONAL REGULATOR RUTR"/>
    <property type="match status" value="1"/>
</dbReference>
<comment type="caution">
    <text evidence="6">The sequence shown here is derived from an EMBL/GenBank/DDBJ whole genome shotgun (WGS) entry which is preliminary data.</text>
</comment>
<gene>
    <name evidence="6" type="ORF">GGR05_003449</name>
</gene>
<evidence type="ECO:0000259" key="5">
    <source>
        <dbReference type="PROSITE" id="PS50977"/>
    </source>
</evidence>
<organism evidence="6 7">
    <name type="scientific">Aureimonas phyllosphaerae</name>
    <dbReference type="NCBI Taxonomy" id="1166078"/>
    <lineage>
        <taxon>Bacteria</taxon>
        <taxon>Pseudomonadati</taxon>
        <taxon>Pseudomonadota</taxon>
        <taxon>Alphaproteobacteria</taxon>
        <taxon>Hyphomicrobiales</taxon>
        <taxon>Aurantimonadaceae</taxon>
        <taxon>Aureimonas</taxon>
    </lineage>
</organism>
<evidence type="ECO:0000256" key="1">
    <source>
        <dbReference type="ARBA" id="ARBA00023015"/>
    </source>
</evidence>
<dbReference type="InterPro" id="IPR036271">
    <property type="entry name" value="Tet_transcr_reg_TetR-rel_C_sf"/>
</dbReference>
<accession>A0A7W6BSM0</accession>
<dbReference type="Proteomes" id="UP000531216">
    <property type="component" value="Unassembled WGS sequence"/>
</dbReference>
<feature type="DNA-binding region" description="H-T-H motif" evidence="4">
    <location>
        <begin position="29"/>
        <end position="48"/>
    </location>
</feature>
<dbReference type="SUPFAM" id="SSF48498">
    <property type="entry name" value="Tetracyclin repressor-like, C-terminal domain"/>
    <property type="match status" value="1"/>
</dbReference>
<dbReference type="PROSITE" id="PS50977">
    <property type="entry name" value="HTH_TETR_2"/>
    <property type="match status" value="1"/>
</dbReference>
<keyword evidence="3" id="KW-0804">Transcription</keyword>
<dbReference type="SUPFAM" id="SSF46689">
    <property type="entry name" value="Homeodomain-like"/>
    <property type="match status" value="1"/>
</dbReference>
<dbReference type="AlphaFoldDB" id="A0A7W6BSM0"/>
<evidence type="ECO:0000256" key="2">
    <source>
        <dbReference type="ARBA" id="ARBA00023125"/>
    </source>
</evidence>
<dbReference type="InterPro" id="IPR050109">
    <property type="entry name" value="HTH-type_TetR-like_transc_reg"/>
</dbReference>
<evidence type="ECO:0000256" key="4">
    <source>
        <dbReference type="PROSITE-ProRule" id="PRU00335"/>
    </source>
</evidence>
<keyword evidence="7" id="KW-1185">Reference proteome</keyword>
<dbReference type="RefSeq" id="WP_090964220.1">
    <property type="nucleotide sequence ID" value="NZ_FOOA01000012.1"/>
</dbReference>
<dbReference type="EMBL" id="JACIDO010000008">
    <property type="protein sequence ID" value="MBB3937283.1"/>
    <property type="molecule type" value="Genomic_DNA"/>
</dbReference>
<proteinExistence type="predicted"/>
<dbReference type="InterPro" id="IPR009057">
    <property type="entry name" value="Homeodomain-like_sf"/>
</dbReference>
<evidence type="ECO:0000313" key="6">
    <source>
        <dbReference type="EMBL" id="MBB3937283.1"/>
    </source>
</evidence>
<dbReference type="GO" id="GO:0000976">
    <property type="term" value="F:transcription cis-regulatory region binding"/>
    <property type="evidence" value="ECO:0007669"/>
    <property type="project" value="TreeGrafter"/>
</dbReference>
<dbReference type="PRINTS" id="PR00455">
    <property type="entry name" value="HTHTETR"/>
</dbReference>
<reference evidence="6 7" key="1">
    <citation type="submission" date="2020-08" db="EMBL/GenBank/DDBJ databases">
        <title>Genomic Encyclopedia of Type Strains, Phase IV (KMG-IV): sequencing the most valuable type-strain genomes for metagenomic binning, comparative biology and taxonomic classification.</title>
        <authorList>
            <person name="Goeker M."/>
        </authorList>
    </citation>
    <scope>NUCLEOTIDE SEQUENCE [LARGE SCALE GENOMIC DNA]</scope>
    <source>
        <strain evidence="6 7">DSM 25024</strain>
    </source>
</reference>
<keyword evidence="2 4" id="KW-0238">DNA-binding</keyword>
<protein>
    <submittedName>
        <fullName evidence="6">AcrR family transcriptional regulator</fullName>
    </submittedName>
</protein>
<evidence type="ECO:0000256" key="3">
    <source>
        <dbReference type="ARBA" id="ARBA00023163"/>
    </source>
</evidence>
<evidence type="ECO:0000313" key="7">
    <source>
        <dbReference type="Proteomes" id="UP000531216"/>
    </source>
</evidence>
<keyword evidence="1" id="KW-0805">Transcription regulation</keyword>
<dbReference type="GO" id="GO:0003700">
    <property type="term" value="F:DNA-binding transcription factor activity"/>
    <property type="evidence" value="ECO:0007669"/>
    <property type="project" value="TreeGrafter"/>
</dbReference>
<name>A0A7W6BSM0_9HYPH</name>
<dbReference type="InterPro" id="IPR001647">
    <property type="entry name" value="HTH_TetR"/>
</dbReference>
<feature type="domain" description="HTH tetR-type" evidence="5">
    <location>
        <begin position="6"/>
        <end position="66"/>
    </location>
</feature>
<dbReference type="Pfam" id="PF00440">
    <property type="entry name" value="TetR_N"/>
    <property type="match status" value="1"/>
</dbReference>
<dbReference type="Gene3D" id="1.10.357.10">
    <property type="entry name" value="Tetracycline Repressor, domain 2"/>
    <property type="match status" value="1"/>
</dbReference>
<dbReference type="OrthoDB" id="7056813at2"/>
<dbReference type="PANTHER" id="PTHR30055:SF220">
    <property type="entry name" value="TETR-FAMILY REGULATORY PROTEIN"/>
    <property type="match status" value="1"/>
</dbReference>